<dbReference type="SUPFAM" id="SSF52467">
    <property type="entry name" value="DHS-like NAD/FAD-binding domain"/>
    <property type="match status" value="1"/>
</dbReference>
<dbReference type="Proteomes" id="UP001501570">
    <property type="component" value="Unassembled WGS sequence"/>
</dbReference>
<organism evidence="8 9">
    <name type="scientific">Rugosimonospora acidiphila</name>
    <dbReference type="NCBI Taxonomy" id="556531"/>
    <lineage>
        <taxon>Bacteria</taxon>
        <taxon>Bacillati</taxon>
        <taxon>Actinomycetota</taxon>
        <taxon>Actinomycetes</taxon>
        <taxon>Micromonosporales</taxon>
        <taxon>Micromonosporaceae</taxon>
        <taxon>Rugosimonospora</taxon>
    </lineage>
</organism>
<evidence type="ECO:0000256" key="4">
    <source>
        <dbReference type="RuleBase" id="RU362132"/>
    </source>
</evidence>
<comment type="similarity">
    <text evidence="2 4">Belongs to the TPP enzyme family.</text>
</comment>
<evidence type="ECO:0000256" key="2">
    <source>
        <dbReference type="ARBA" id="ARBA00007812"/>
    </source>
</evidence>
<protein>
    <submittedName>
        <fullName evidence="8">Thiamine pyrophosphate-binding protein</fullName>
    </submittedName>
</protein>
<dbReference type="CDD" id="cd00568">
    <property type="entry name" value="TPP_enzymes"/>
    <property type="match status" value="1"/>
</dbReference>
<dbReference type="SUPFAM" id="SSF52518">
    <property type="entry name" value="Thiamin diphosphate-binding fold (THDP-binding)"/>
    <property type="match status" value="2"/>
</dbReference>
<dbReference type="Pfam" id="PF00205">
    <property type="entry name" value="TPP_enzyme_M"/>
    <property type="match status" value="1"/>
</dbReference>
<comment type="caution">
    <text evidence="8">The sequence shown here is derived from an EMBL/GenBank/DDBJ whole genome shotgun (WGS) entry which is preliminary data.</text>
</comment>
<feature type="domain" description="Thiamine pyrophosphate enzyme TPP-binding" evidence="6">
    <location>
        <begin position="397"/>
        <end position="543"/>
    </location>
</feature>
<name>A0ABP9SPZ8_9ACTN</name>
<feature type="domain" description="Thiamine pyrophosphate enzyme central" evidence="5">
    <location>
        <begin position="189"/>
        <end position="322"/>
    </location>
</feature>
<sequence>MRVAEAVGRYLARLGVDHVFGVVGSGNFHVTNALVDAGARFVAARHEGGAATMADAYGRVTGRAAALSVHQGCGLTNALTGITEAAKSRTPLLVLAAEATEPRSNFFVDQPALARAVGAVSERVASPRTALADAARAYQLAVGQRRTVLLNLPLSVQAAELPADAVPADAEPAGPAGEPDGAGASVDAVARLADLLAGARRPVFIAGRGARLSRAREPLRRLAELTGALLATSAVAKGLFAGDPWSLGVSGGFASPLAAELIADADVIVGWGCGLNMWTMRHGKLVGPHARVAQVDVDADALGAHRPVDLGVRGDVRLTARAVADELSARAAGSASAAGGPADGGYRTAGLRERIATGASLRDVPYQDEGDGSRIDPRTLSIRLDDLLPAQRVLAVDSGNFMGYPSAYLSVPDDDGFCFTQAYQSIGLGLATAIGAALAAPARLPVAACGDGGFLMGVADLETVVRLGLPMLIVVYNDAAYGAEVHHFGPDGHPLSTVTFPDTDIAAIGRGFGCDAVTVRAAEDLEAVRQWLAGPRPRPLVVDAKVTAARGAWWLEEAFRGH</sequence>
<dbReference type="InterPro" id="IPR029061">
    <property type="entry name" value="THDP-binding"/>
</dbReference>
<dbReference type="Gene3D" id="3.40.50.970">
    <property type="match status" value="2"/>
</dbReference>
<dbReference type="InterPro" id="IPR012001">
    <property type="entry name" value="Thiamin_PyroP_enz_TPP-bd_dom"/>
</dbReference>
<gene>
    <name evidence="8" type="ORF">GCM10023322_74190</name>
</gene>
<dbReference type="PANTHER" id="PTHR18968">
    <property type="entry name" value="THIAMINE PYROPHOSPHATE ENZYMES"/>
    <property type="match status" value="1"/>
</dbReference>
<dbReference type="Pfam" id="PF02775">
    <property type="entry name" value="TPP_enzyme_C"/>
    <property type="match status" value="1"/>
</dbReference>
<keyword evidence="9" id="KW-1185">Reference proteome</keyword>
<evidence type="ECO:0000259" key="7">
    <source>
        <dbReference type="Pfam" id="PF02776"/>
    </source>
</evidence>
<evidence type="ECO:0000256" key="1">
    <source>
        <dbReference type="ARBA" id="ARBA00001964"/>
    </source>
</evidence>
<feature type="domain" description="Thiamine pyrophosphate enzyme N-terminal TPP-binding" evidence="7">
    <location>
        <begin position="1"/>
        <end position="103"/>
    </location>
</feature>
<keyword evidence="3 4" id="KW-0786">Thiamine pyrophosphate</keyword>
<dbReference type="Pfam" id="PF02776">
    <property type="entry name" value="TPP_enzyme_N"/>
    <property type="match status" value="1"/>
</dbReference>
<accession>A0ABP9SPZ8</accession>
<evidence type="ECO:0000256" key="3">
    <source>
        <dbReference type="ARBA" id="ARBA00023052"/>
    </source>
</evidence>
<dbReference type="EMBL" id="BAABJQ010000036">
    <property type="protein sequence ID" value="GAA5199182.1"/>
    <property type="molecule type" value="Genomic_DNA"/>
</dbReference>
<dbReference type="PANTHER" id="PTHR18968:SF166">
    <property type="entry name" value="2-HYDROXYACYL-COA LYASE 2"/>
    <property type="match status" value="1"/>
</dbReference>
<dbReference type="RefSeq" id="WP_345637846.1">
    <property type="nucleotide sequence ID" value="NZ_BAABJQ010000036.1"/>
</dbReference>
<dbReference type="Gene3D" id="3.40.50.1220">
    <property type="entry name" value="TPP-binding domain"/>
    <property type="match status" value="1"/>
</dbReference>
<dbReference type="InterPro" id="IPR029035">
    <property type="entry name" value="DHS-like_NAD/FAD-binding_dom"/>
</dbReference>
<reference evidence="9" key="1">
    <citation type="journal article" date="2019" name="Int. J. Syst. Evol. Microbiol.">
        <title>The Global Catalogue of Microorganisms (GCM) 10K type strain sequencing project: providing services to taxonomists for standard genome sequencing and annotation.</title>
        <authorList>
            <consortium name="The Broad Institute Genomics Platform"/>
            <consortium name="The Broad Institute Genome Sequencing Center for Infectious Disease"/>
            <person name="Wu L."/>
            <person name="Ma J."/>
        </authorList>
    </citation>
    <scope>NUCLEOTIDE SEQUENCE [LARGE SCALE GENOMIC DNA]</scope>
    <source>
        <strain evidence="9">JCM 18304</strain>
    </source>
</reference>
<dbReference type="InterPro" id="IPR011766">
    <property type="entry name" value="TPP_enzyme_TPP-bd"/>
</dbReference>
<evidence type="ECO:0000259" key="5">
    <source>
        <dbReference type="Pfam" id="PF00205"/>
    </source>
</evidence>
<evidence type="ECO:0000313" key="8">
    <source>
        <dbReference type="EMBL" id="GAA5199182.1"/>
    </source>
</evidence>
<comment type="cofactor">
    <cofactor evidence="1">
        <name>thiamine diphosphate</name>
        <dbReference type="ChEBI" id="CHEBI:58937"/>
    </cofactor>
</comment>
<evidence type="ECO:0000259" key="6">
    <source>
        <dbReference type="Pfam" id="PF02775"/>
    </source>
</evidence>
<evidence type="ECO:0000313" key="9">
    <source>
        <dbReference type="Proteomes" id="UP001501570"/>
    </source>
</evidence>
<dbReference type="CDD" id="cd07035">
    <property type="entry name" value="TPP_PYR_POX_like"/>
    <property type="match status" value="1"/>
</dbReference>
<dbReference type="InterPro" id="IPR045229">
    <property type="entry name" value="TPP_enz"/>
</dbReference>
<proteinExistence type="inferred from homology"/>
<dbReference type="InterPro" id="IPR012000">
    <property type="entry name" value="Thiamin_PyroP_enz_cen_dom"/>
</dbReference>